<feature type="active site" evidence="5">
    <location>
        <position position="83"/>
    </location>
</feature>
<dbReference type="InterPro" id="IPR018117">
    <property type="entry name" value="C5_DNA_meth_AS"/>
</dbReference>
<dbReference type="AlphaFoldDB" id="A0A1T4K8F4"/>
<evidence type="ECO:0000256" key="7">
    <source>
        <dbReference type="RuleBase" id="RU000417"/>
    </source>
</evidence>
<dbReference type="GO" id="GO:0003886">
    <property type="term" value="F:DNA (cytosine-5-)-methyltransferase activity"/>
    <property type="evidence" value="ECO:0007669"/>
    <property type="project" value="UniProtKB-EC"/>
</dbReference>
<dbReference type="Proteomes" id="UP000190328">
    <property type="component" value="Unassembled WGS sequence"/>
</dbReference>
<keyword evidence="4" id="KW-0680">Restriction system</keyword>
<dbReference type="Pfam" id="PF00145">
    <property type="entry name" value="DNA_methylase"/>
    <property type="match status" value="1"/>
</dbReference>
<dbReference type="STRING" id="263852.SAMN02745116_00149"/>
<accession>A0A1T4K8F4</accession>
<organism evidence="8 9">
    <name type="scientific">Pilibacter termitis</name>
    <dbReference type="NCBI Taxonomy" id="263852"/>
    <lineage>
        <taxon>Bacteria</taxon>
        <taxon>Bacillati</taxon>
        <taxon>Bacillota</taxon>
        <taxon>Bacilli</taxon>
        <taxon>Lactobacillales</taxon>
        <taxon>Enterococcaceae</taxon>
        <taxon>Pilibacter</taxon>
    </lineage>
</organism>
<evidence type="ECO:0000256" key="5">
    <source>
        <dbReference type="PROSITE-ProRule" id="PRU01016"/>
    </source>
</evidence>
<name>A0A1T4K8F4_9ENTE</name>
<reference evidence="8 9" key="1">
    <citation type="submission" date="2017-02" db="EMBL/GenBank/DDBJ databases">
        <authorList>
            <person name="Peterson S.W."/>
        </authorList>
    </citation>
    <scope>NUCLEOTIDE SEQUENCE [LARGE SCALE GENOMIC DNA]</scope>
    <source>
        <strain evidence="8 9">ATCC BAA-1030</strain>
    </source>
</reference>
<keyword evidence="1 5" id="KW-0489">Methyltransferase</keyword>
<evidence type="ECO:0000256" key="4">
    <source>
        <dbReference type="ARBA" id="ARBA00022747"/>
    </source>
</evidence>
<proteinExistence type="inferred from homology"/>
<dbReference type="NCBIfam" id="TIGR00675">
    <property type="entry name" value="dcm"/>
    <property type="match status" value="1"/>
</dbReference>
<dbReference type="PROSITE" id="PS51679">
    <property type="entry name" value="SAM_MT_C5"/>
    <property type="match status" value="1"/>
</dbReference>
<comment type="similarity">
    <text evidence="5 6">Belongs to the class I-like SAM-binding methyltransferase superfamily. C5-methyltransferase family.</text>
</comment>
<dbReference type="EMBL" id="FUXI01000001">
    <property type="protein sequence ID" value="SJZ38605.1"/>
    <property type="molecule type" value="Genomic_DNA"/>
</dbReference>
<dbReference type="Gene3D" id="3.90.120.10">
    <property type="entry name" value="DNA Methylase, subunit A, domain 2"/>
    <property type="match status" value="1"/>
</dbReference>
<dbReference type="Gene3D" id="3.40.50.150">
    <property type="entry name" value="Vaccinia Virus protein VP39"/>
    <property type="match status" value="1"/>
</dbReference>
<comment type="catalytic activity">
    <reaction evidence="7">
        <text>a 2'-deoxycytidine in DNA + S-adenosyl-L-methionine = a 5-methyl-2'-deoxycytidine in DNA + S-adenosyl-L-homocysteine + H(+)</text>
        <dbReference type="Rhea" id="RHEA:13681"/>
        <dbReference type="Rhea" id="RHEA-COMP:11369"/>
        <dbReference type="Rhea" id="RHEA-COMP:11370"/>
        <dbReference type="ChEBI" id="CHEBI:15378"/>
        <dbReference type="ChEBI" id="CHEBI:57856"/>
        <dbReference type="ChEBI" id="CHEBI:59789"/>
        <dbReference type="ChEBI" id="CHEBI:85452"/>
        <dbReference type="ChEBI" id="CHEBI:85454"/>
        <dbReference type="EC" id="2.1.1.37"/>
    </reaction>
</comment>
<evidence type="ECO:0000256" key="6">
    <source>
        <dbReference type="RuleBase" id="RU000416"/>
    </source>
</evidence>
<keyword evidence="9" id="KW-1185">Reference proteome</keyword>
<sequence length="327" mass="37801">MQEQMTLFEKEPLKFMDFCSGIGGGRLGLARAGLFCVGHSEINQAVDENYQLFFQDGSNFGDLMEINSDSLPDFDVLVSGFPCQTFSIVGKRQGFEDERGLVITGLVKILKEKNIPCFIFENVKGLVNHDKGRTLKIILNMLKELDYDVEYQVLNSVDFGVPQMRERIYIVGIKKYLKKRQMNWLHEVKRVDLKEFLDEENRHYLSEDNETFLRYLNNKYNKGKYNISDLLKNDYLVLDTRQSDLRLYEGKVPTLRNGRHGILYVRDKKFVKISAYEGMALQGFPKEIIQLAKNNKIGTNKLLSQVGNAMTVNVMEFVTKRMLEAIE</sequence>
<gene>
    <name evidence="8" type="ORF">SAMN02745116_00149</name>
</gene>
<keyword evidence="3 5" id="KW-0949">S-adenosyl-L-methionine</keyword>
<dbReference type="InterPro" id="IPR029063">
    <property type="entry name" value="SAM-dependent_MTases_sf"/>
</dbReference>
<evidence type="ECO:0000313" key="8">
    <source>
        <dbReference type="EMBL" id="SJZ38605.1"/>
    </source>
</evidence>
<keyword evidence="2 5" id="KW-0808">Transferase</keyword>
<dbReference type="PANTHER" id="PTHR46098">
    <property type="entry name" value="TRNA (CYTOSINE(38)-C(5))-METHYLTRANSFERASE"/>
    <property type="match status" value="1"/>
</dbReference>
<dbReference type="GO" id="GO:0032259">
    <property type="term" value="P:methylation"/>
    <property type="evidence" value="ECO:0007669"/>
    <property type="project" value="UniProtKB-KW"/>
</dbReference>
<evidence type="ECO:0000256" key="1">
    <source>
        <dbReference type="ARBA" id="ARBA00022603"/>
    </source>
</evidence>
<dbReference type="RefSeq" id="WP_200806691.1">
    <property type="nucleotide sequence ID" value="NZ_FUXI01000001.1"/>
</dbReference>
<evidence type="ECO:0000256" key="2">
    <source>
        <dbReference type="ARBA" id="ARBA00022679"/>
    </source>
</evidence>
<dbReference type="PROSITE" id="PS00094">
    <property type="entry name" value="C5_MTASE_1"/>
    <property type="match status" value="1"/>
</dbReference>
<dbReference type="InterPro" id="IPR001525">
    <property type="entry name" value="C5_MeTfrase"/>
</dbReference>
<dbReference type="InterPro" id="IPR050750">
    <property type="entry name" value="C5-MTase"/>
</dbReference>
<dbReference type="EC" id="2.1.1.37" evidence="7"/>
<dbReference type="PANTHER" id="PTHR46098:SF1">
    <property type="entry name" value="TRNA (CYTOSINE(38)-C(5))-METHYLTRANSFERASE"/>
    <property type="match status" value="1"/>
</dbReference>
<dbReference type="GO" id="GO:0009307">
    <property type="term" value="P:DNA restriction-modification system"/>
    <property type="evidence" value="ECO:0007669"/>
    <property type="project" value="UniProtKB-KW"/>
</dbReference>
<protein>
    <recommendedName>
        <fullName evidence="7">Cytosine-specific methyltransferase</fullName>
        <ecNumber evidence="7">2.1.1.37</ecNumber>
    </recommendedName>
</protein>
<evidence type="ECO:0000256" key="3">
    <source>
        <dbReference type="ARBA" id="ARBA00022691"/>
    </source>
</evidence>
<dbReference type="SUPFAM" id="SSF53335">
    <property type="entry name" value="S-adenosyl-L-methionine-dependent methyltransferases"/>
    <property type="match status" value="1"/>
</dbReference>
<dbReference type="PRINTS" id="PR00105">
    <property type="entry name" value="C5METTRFRASE"/>
</dbReference>
<evidence type="ECO:0000313" key="9">
    <source>
        <dbReference type="Proteomes" id="UP000190328"/>
    </source>
</evidence>